<protein>
    <submittedName>
        <fullName evidence="9">Gamma-butyrobetaine dioxygenase</fullName>
    </submittedName>
</protein>
<keyword evidence="4 9" id="KW-0223">Dioxygenase</keyword>
<dbReference type="GO" id="GO:0016706">
    <property type="term" value="F:2-oxoglutarate-dependent dioxygenase activity"/>
    <property type="evidence" value="ECO:0007669"/>
    <property type="project" value="UniProtKB-ARBA"/>
</dbReference>
<accession>A0A2T0FEZ7</accession>
<evidence type="ECO:0000256" key="6">
    <source>
        <dbReference type="ARBA" id="ARBA00023004"/>
    </source>
</evidence>
<comment type="cofactor">
    <cofactor evidence="1">
        <name>Fe(2+)</name>
        <dbReference type="ChEBI" id="CHEBI:29033"/>
    </cofactor>
</comment>
<dbReference type="Gene3D" id="3.60.130.10">
    <property type="entry name" value="Clavaminate synthase-like"/>
    <property type="match status" value="1"/>
</dbReference>
<dbReference type="PANTHER" id="PTHR10696">
    <property type="entry name" value="GAMMA-BUTYROBETAINE HYDROXYLASE-RELATED"/>
    <property type="match status" value="1"/>
</dbReference>
<evidence type="ECO:0000256" key="2">
    <source>
        <dbReference type="ARBA" id="ARBA00008654"/>
    </source>
</evidence>
<keyword evidence="3" id="KW-0479">Metal-binding</keyword>
<keyword evidence="10" id="KW-1185">Reference proteome</keyword>
<evidence type="ECO:0000256" key="3">
    <source>
        <dbReference type="ARBA" id="ARBA00022723"/>
    </source>
</evidence>
<feature type="domain" description="Gamma-butyrobetaine hydroxylase-like N-terminal" evidence="8">
    <location>
        <begin position="30"/>
        <end position="94"/>
    </location>
</feature>
<evidence type="ECO:0000313" key="9">
    <source>
        <dbReference type="EMBL" id="PRT53539.1"/>
    </source>
</evidence>
<comment type="similarity">
    <text evidence="2">Belongs to the gamma-BBH/TMLD family.</text>
</comment>
<sequence length="398" mass="45227">MHRFVQRRSFSIESVSKTAITIAGLGPKPVSFRHFFLRDGSQSPEAVDPNTRQKTFNTGSLNADVRPNFAVVDNNSLVVDWSDGHRSVYSKEWLERYSSAEATVDYRRLQEWKPLSGDSKVQKVEYKDYIKGHGAGYKEALEALNEYGLLQITGIPHGEGTPRPTVESIAAVIGEFPRQTFYGTSWNVKSVQQPRNVAYTSVYLPLHMDLLYYESPPGLQFLHVVENSTTGGESIFADSYAAAIDVSANDPEAYQAICEVPLTYHYENDGRHYFQMRPMIVESKYGKIDKNTGRPFIDHLNYSPPFQGPLDAVRDISDAKLDAFLRGLKRFEAFIGDPRNQLEFRMNPGTCIVFHNRRVLHARREFDASSGSRWFKGTYVDIDAFYSALRTFTKKKNN</sequence>
<dbReference type="GeneID" id="36514908"/>
<dbReference type="Gene3D" id="3.30.2020.30">
    <property type="match status" value="1"/>
</dbReference>
<dbReference type="EMBL" id="NDIQ01000001">
    <property type="protein sequence ID" value="PRT53539.1"/>
    <property type="molecule type" value="Genomic_DNA"/>
</dbReference>
<dbReference type="InterPro" id="IPR003819">
    <property type="entry name" value="TauD/TfdA-like"/>
</dbReference>
<evidence type="ECO:0000256" key="5">
    <source>
        <dbReference type="ARBA" id="ARBA00023002"/>
    </source>
</evidence>
<feature type="domain" description="TauD/TfdA-like" evidence="7">
    <location>
        <begin position="114"/>
        <end position="379"/>
    </location>
</feature>
<dbReference type="InterPro" id="IPR010376">
    <property type="entry name" value="GBBH-like_N"/>
</dbReference>
<dbReference type="InterPro" id="IPR050411">
    <property type="entry name" value="AlphaKG_dependent_hydroxylases"/>
</dbReference>
<dbReference type="GO" id="GO:0005739">
    <property type="term" value="C:mitochondrion"/>
    <property type="evidence" value="ECO:0007669"/>
    <property type="project" value="TreeGrafter"/>
</dbReference>
<evidence type="ECO:0000313" key="10">
    <source>
        <dbReference type="Proteomes" id="UP000238350"/>
    </source>
</evidence>
<keyword evidence="6" id="KW-0408">Iron</keyword>
<dbReference type="PANTHER" id="PTHR10696:SF25">
    <property type="entry name" value="OXIDOREDUCTASE AIM17-RELATED"/>
    <property type="match status" value="1"/>
</dbReference>
<dbReference type="CDD" id="cd00250">
    <property type="entry name" value="CAS_like"/>
    <property type="match status" value="1"/>
</dbReference>
<dbReference type="SUPFAM" id="SSF51197">
    <property type="entry name" value="Clavaminate synthase-like"/>
    <property type="match status" value="1"/>
</dbReference>
<name>A0A2T0FEZ7_9ASCO</name>
<evidence type="ECO:0000256" key="1">
    <source>
        <dbReference type="ARBA" id="ARBA00001954"/>
    </source>
</evidence>
<organism evidence="9 10">
    <name type="scientific">Wickerhamiella sorbophila</name>
    <dbReference type="NCBI Taxonomy" id="45607"/>
    <lineage>
        <taxon>Eukaryota</taxon>
        <taxon>Fungi</taxon>
        <taxon>Dikarya</taxon>
        <taxon>Ascomycota</taxon>
        <taxon>Saccharomycotina</taxon>
        <taxon>Dipodascomycetes</taxon>
        <taxon>Dipodascales</taxon>
        <taxon>Trichomonascaceae</taxon>
        <taxon>Wickerhamiella</taxon>
    </lineage>
</organism>
<dbReference type="GO" id="GO:0045329">
    <property type="term" value="P:carnitine biosynthetic process"/>
    <property type="evidence" value="ECO:0007669"/>
    <property type="project" value="TreeGrafter"/>
</dbReference>
<evidence type="ECO:0000256" key="4">
    <source>
        <dbReference type="ARBA" id="ARBA00022964"/>
    </source>
</evidence>
<dbReference type="GO" id="GO:0046872">
    <property type="term" value="F:metal ion binding"/>
    <property type="evidence" value="ECO:0007669"/>
    <property type="project" value="UniProtKB-KW"/>
</dbReference>
<dbReference type="Proteomes" id="UP000238350">
    <property type="component" value="Unassembled WGS sequence"/>
</dbReference>
<dbReference type="AlphaFoldDB" id="A0A2T0FEZ7"/>
<evidence type="ECO:0000259" key="7">
    <source>
        <dbReference type="Pfam" id="PF02668"/>
    </source>
</evidence>
<proteinExistence type="inferred from homology"/>
<dbReference type="Pfam" id="PF02668">
    <property type="entry name" value="TauD"/>
    <property type="match status" value="1"/>
</dbReference>
<dbReference type="RefSeq" id="XP_024663485.1">
    <property type="nucleotide sequence ID" value="XM_024807717.1"/>
</dbReference>
<dbReference type="STRING" id="45607.A0A2T0FEZ7"/>
<keyword evidence="5" id="KW-0560">Oxidoreductase</keyword>
<dbReference type="OrthoDB" id="406634at2759"/>
<dbReference type="InterPro" id="IPR042098">
    <property type="entry name" value="TauD-like_sf"/>
</dbReference>
<dbReference type="InterPro" id="IPR038492">
    <property type="entry name" value="GBBH-like_N_sf"/>
</dbReference>
<reference evidence="9 10" key="1">
    <citation type="submission" date="2017-04" db="EMBL/GenBank/DDBJ databases">
        <title>Genome sequencing of [Candida] sorbophila.</title>
        <authorList>
            <person name="Ahn J.O."/>
        </authorList>
    </citation>
    <scope>NUCLEOTIDE SEQUENCE [LARGE SCALE GENOMIC DNA]</scope>
    <source>
        <strain evidence="9 10">DS02</strain>
    </source>
</reference>
<evidence type="ECO:0000259" key="8">
    <source>
        <dbReference type="Pfam" id="PF06155"/>
    </source>
</evidence>
<dbReference type="Pfam" id="PF06155">
    <property type="entry name" value="GBBH-like_N"/>
    <property type="match status" value="1"/>
</dbReference>
<comment type="caution">
    <text evidence="9">The sequence shown here is derived from an EMBL/GenBank/DDBJ whole genome shotgun (WGS) entry which is preliminary data.</text>
</comment>
<gene>
    <name evidence="9" type="ORF">B9G98_01159</name>
</gene>